<reference evidence="2" key="1">
    <citation type="journal article" date="2021" name="bioRxiv">
        <title>Whole Genome Assembly and Annotation of Northern Wild Rice, Zizania palustris L., Supports a Whole Genome Duplication in the Zizania Genus.</title>
        <authorList>
            <person name="Haas M."/>
            <person name="Kono T."/>
            <person name="Macchietto M."/>
            <person name="Millas R."/>
            <person name="McGilp L."/>
            <person name="Shao M."/>
            <person name="Duquette J."/>
            <person name="Hirsch C.N."/>
            <person name="Kimball J."/>
        </authorList>
    </citation>
    <scope>NUCLEOTIDE SEQUENCE</scope>
    <source>
        <tissue evidence="2">Fresh leaf tissue</tissue>
    </source>
</reference>
<comment type="caution">
    <text evidence="2">The sequence shown here is derived from an EMBL/GenBank/DDBJ whole genome shotgun (WGS) entry which is preliminary data.</text>
</comment>
<dbReference type="EMBL" id="JAAALK010000283">
    <property type="protein sequence ID" value="KAG8073360.1"/>
    <property type="molecule type" value="Genomic_DNA"/>
</dbReference>
<feature type="region of interest" description="Disordered" evidence="1">
    <location>
        <begin position="40"/>
        <end position="61"/>
    </location>
</feature>
<gene>
    <name evidence="2" type="ORF">GUJ93_ZPchr0006g41069</name>
</gene>
<reference evidence="2" key="2">
    <citation type="submission" date="2021-02" db="EMBL/GenBank/DDBJ databases">
        <authorList>
            <person name="Kimball J.A."/>
            <person name="Haas M.W."/>
            <person name="Macchietto M."/>
            <person name="Kono T."/>
            <person name="Duquette J."/>
            <person name="Shao M."/>
        </authorList>
    </citation>
    <scope>NUCLEOTIDE SEQUENCE</scope>
    <source>
        <tissue evidence="2">Fresh leaf tissue</tissue>
    </source>
</reference>
<accession>A0A8J5T3M1</accession>
<proteinExistence type="predicted"/>
<dbReference type="AlphaFoldDB" id="A0A8J5T3M1"/>
<organism evidence="2 3">
    <name type="scientific">Zizania palustris</name>
    <name type="common">Northern wild rice</name>
    <dbReference type="NCBI Taxonomy" id="103762"/>
    <lineage>
        <taxon>Eukaryota</taxon>
        <taxon>Viridiplantae</taxon>
        <taxon>Streptophyta</taxon>
        <taxon>Embryophyta</taxon>
        <taxon>Tracheophyta</taxon>
        <taxon>Spermatophyta</taxon>
        <taxon>Magnoliopsida</taxon>
        <taxon>Liliopsida</taxon>
        <taxon>Poales</taxon>
        <taxon>Poaceae</taxon>
        <taxon>BOP clade</taxon>
        <taxon>Oryzoideae</taxon>
        <taxon>Oryzeae</taxon>
        <taxon>Zizaniinae</taxon>
        <taxon>Zizania</taxon>
    </lineage>
</organism>
<evidence type="ECO:0000313" key="2">
    <source>
        <dbReference type="EMBL" id="KAG8073360.1"/>
    </source>
</evidence>
<name>A0A8J5T3M1_ZIZPA</name>
<evidence type="ECO:0000256" key="1">
    <source>
        <dbReference type="SAM" id="MobiDB-lite"/>
    </source>
</evidence>
<dbReference type="Proteomes" id="UP000729402">
    <property type="component" value="Unassembled WGS sequence"/>
</dbReference>
<protein>
    <submittedName>
        <fullName evidence="2">Uncharacterized protein</fullName>
    </submittedName>
</protein>
<keyword evidence="3" id="KW-1185">Reference proteome</keyword>
<sequence length="130" mass="13900">MLARVSGCPLLLPKPLIVTEAFASVVGSRFDAMPRKTSAYHHPYTTPQKPSVAMPLSPPPPRDAVEAIRAAASSRLRAEGLPLTVRCVGASIVKSCKSYRKVSEGSFLKGGKSLLLPYYPILSQRGSVHG</sequence>
<evidence type="ECO:0000313" key="3">
    <source>
        <dbReference type="Proteomes" id="UP000729402"/>
    </source>
</evidence>